<evidence type="ECO:0000313" key="7">
    <source>
        <dbReference type="Proteomes" id="UP000725649"/>
    </source>
</evidence>
<dbReference type="EMBL" id="SUVG01000007">
    <property type="protein sequence ID" value="MBE6421718.1"/>
    <property type="molecule type" value="Genomic_DNA"/>
</dbReference>
<dbReference type="Proteomes" id="UP000725649">
    <property type="component" value="Unassembled WGS sequence"/>
</dbReference>
<keyword evidence="4" id="KW-0175">Coiled coil</keyword>
<dbReference type="InterPro" id="IPR017871">
    <property type="entry name" value="ABC_transporter-like_CS"/>
</dbReference>
<comment type="caution">
    <text evidence="6">The sequence shown here is derived from an EMBL/GenBank/DDBJ whole genome shotgun (WGS) entry which is preliminary data.</text>
</comment>
<dbReference type="SMART" id="SM00382">
    <property type="entry name" value="AAA"/>
    <property type="match status" value="2"/>
</dbReference>
<feature type="coiled-coil region" evidence="4">
    <location>
        <begin position="548"/>
        <end position="615"/>
    </location>
</feature>
<gene>
    <name evidence="6" type="ORF">E7027_06320</name>
</gene>
<dbReference type="PROSITE" id="PS50893">
    <property type="entry name" value="ABC_TRANSPORTER_2"/>
    <property type="match status" value="2"/>
</dbReference>
<evidence type="ECO:0000313" key="6">
    <source>
        <dbReference type="EMBL" id="MBE6421718.1"/>
    </source>
</evidence>
<dbReference type="InterPro" id="IPR050611">
    <property type="entry name" value="ABCF"/>
</dbReference>
<dbReference type="GO" id="GO:0005524">
    <property type="term" value="F:ATP binding"/>
    <property type="evidence" value="ECO:0007669"/>
    <property type="project" value="UniProtKB-KW"/>
</dbReference>
<reference evidence="6" key="1">
    <citation type="submission" date="2019-04" db="EMBL/GenBank/DDBJ databases">
        <title>Evolution of Biomass-Degrading Anaerobic Consortia Revealed by Metagenomics.</title>
        <authorList>
            <person name="Peng X."/>
        </authorList>
    </citation>
    <scope>NUCLEOTIDE SEQUENCE</scope>
    <source>
        <strain evidence="6">SIG66</strain>
    </source>
</reference>
<feature type="domain" description="ABC transporter" evidence="5">
    <location>
        <begin position="2"/>
        <end position="244"/>
    </location>
</feature>
<dbReference type="InterPro" id="IPR003593">
    <property type="entry name" value="AAA+_ATPase"/>
</dbReference>
<sequence>MIDIKDLSFHFGLRTLFEDTSVMIQDGQKVGLVGPNGCGKSTLFKLIEGKFSPDGGKIDVSRGTQIASVAQEIADPSVPLLDYVLAANKELTALNKELENPSISGERMAEVFDKLEFLGAHSAEARASAILSGLGFVNEDFKRPLKEFSGGWQVRANLAATLYAPSNCLLLDEPTNHLDLETAMWLENYLVRLDKTIFIISHDRHILNRLCDKIIHVEEAQLKLYNGNYDTYERTRAAAIEGARLAAAKHERVVAHLQSFVDRFRYKATKAKQAQSRIKMIEKLGSAPQIPKDPEAHFQFPSPERLQNSLVTIEGGIAGYDEKPVLENLNLRIEPDDRIALLGANGNGKSTLAKILSHRLLLMGGKMTLAKKMKIAYFSQHQTEELDVEKTPYQQLSAAMPLATETQVRAQLGAFGLNKAKSDTEIGKLSGGEKSRLLLALITKDAPHLLILDEPTNHLDIQSRQALLEALNNYEGAVILITHDLHVIELTCDTLWLVRRGTCQTFTGDLDDYKAQLLKNNDRNDLASDKMTSKEAQRKAAAERRVRVAPLKKEIRALDEKIEKLTARKTALEEQLVAAYSADSSIELALLNSQLKDAEEEWLRLNEEYEAALNGAE</sequence>
<dbReference type="InterPro" id="IPR032781">
    <property type="entry name" value="ABC_tran_Xtn"/>
</dbReference>
<accession>A0A928DPR5</accession>
<dbReference type="FunFam" id="3.40.50.300:FF:000011">
    <property type="entry name" value="Putative ABC transporter ATP-binding component"/>
    <property type="match status" value="1"/>
</dbReference>
<proteinExistence type="predicted"/>
<organism evidence="6 7">
    <name type="scientific">Candidatus Avelusimicrobium gallicola</name>
    <dbReference type="NCBI Taxonomy" id="2562704"/>
    <lineage>
        <taxon>Bacteria</taxon>
        <taxon>Pseudomonadati</taxon>
        <taxon>Elusimicrobiota</taxon>
        <taxon>Elusimicrobia</taxon>
        <taxon>Elusimicrobiales</taxon>
        <taxon>Elusimicrobiaceae</taxon>
        <taxon>Candidatus Avelusimicrobium</taxon>
    </lineage>
</organism>
<dbReference type="InterPro" id="IPR027417">
    <property type="entry name" value="P-loop_NTPase"/>
</dbReference>
<dbReference type="GO" id="GO:0016887">
    <property type="term" value="F:ATP hydrolysis activity"/>
    <property type="evidence" value="ECO:0007669"/>
    <property type="project" value="InterPro"/>
</dbReference>
<keyword evidence="2" id="KW-0547">Nucleotide-binding</keyword>
<dbReference type="SUPFAM" id="SSF52540">
    <property type="entry name" value="P-loop containing nucleoside triphosphate hydrolases"/>
    <property type="match status" value="2"/>
</dbReference>
<dbReference type="CDD" id="cd03221">
    <property type="entry name" value="ABCF_EF-3"/>
    <property type="match status" value="2"/>
</dbReference>
<feature type="domain" description="ABC transporter" evidence="5">
    <location>
        <begin position="304"/>
        <end position="525"/>
    </location>
</feature>
<dbReference type="Gene3D" id="3.40.50.300">
    <property type="entry name" value="P-loop containing nucleotide triphosphate hydrolases"/>
    <property type="match status" value="2"/>
</dbReference>
<dbReference type="PANTHER" id="PTHR19211">
    <property type="entry name" value="ATP-BINDING TRANSPORT PROTEIN-RELATED"/>
    <property type="match status" value="1"/>
</dbReference>
<dbReference type="Pfam" id="PF12848">
    <property type="entry name" value="ABC_tran_Xtn"/>
    <property type="match status" value="1"/>
</dbReference>
<evidence type="ECO:0000256" key="1">
    <source>
        <dbReference type="ARBA" id="ARBA00022737"/>
    </source>
</evidence>
<evidence type="ECO:0000256" key="4">
    <source>
        <dbReference type="SAM" id="Coils"/>
    </source>
</evidence>
<protein>
    <submittedName>
        <fullName evidence="6">ATP-binding cassette domain-containing protein</fullName>
    </submittedName>
</protein>
<dbReference type="PROSITE" id="PS00211">
    <property type="entry name" value="ABC_TRANSPORTER_1"/>
    <property type="match status" value="2"/>
</dbReference>
<dbReference type="PANTHER" id="PTHR19211:SF14">
    <property type="entry name" value="ATP-BINDING CASSETTE SUB-FAMILY F MEMBER 1"/>
    <property type="match status" value="1"/>
</dbReference>
<evidence type="ECO:0000259" key="5">
    <source>
        <dbReference type="PROSITE" id="PS50893"/>
    </source>
</evidence>
<dbReference type="InterPro" id="IPR003439">
    <property type="entry name" value="ABC_transporter-like_ATP-bd"/>
</dbReference>
<dbReference type="Pfam" id="PF00005">
    <property type="entry name" value="ABC_tran"/>
    <property type="match status" value="2"/>
</dbReference>
<evidence type="ECO:0000256" key="2">
    <source>
        <dbReference type="ARBA" id="ARBA00022741"/>
    </source>
</evidence>
<dbReference type="AlphaFoldDB" id="A0A928DPR5"/>
<name>A0A928DPR5_9BACT</name>
<evidence type="ECO:0000256" key="3">
    <source>
        <dbReference type="ARBA" id="ARBA00022840"/>
    </source>
</evidence>
<keyword evidence="3 6" id="KW-0067">ATP-binding</keyword>
<keyword evidence="1" id="KW-0677">Repeat</keyword>